<feature type="region of interest" description="Disordered" evidence="1">
    <location>
        <begin position="1"/>
        <end position="22"/>
    </location>
</feature>
<dbReference type="EMBL" id="BRXY01000293">
    <property type="protein sequence ID" value="GMH84447.1"/>
    <property type="molecule type" value="Genomic_DNA"/>
</dbReference>
<accession>A0A9W7B5Y1</accession>
<feature type="compositionally biased region" description="Polar residues" evidence="1">
    <location>
        <begin position="1"/>
        <end position="14"/>
    </location>
</feature>
<organism evidence="2 3">
    <name type="scientific">Triparma strigata</name>
    <dbReference type="NCBI Taxonomy" id="1606541"/>
    <lineage>
        <taxon>Eukaryota</taxon>
        <taxon>Sar</taxon>
        <taxon>Stramenopiles</taxon>
        <taxon>Ochrophyta</taxon>
        <taxon>Bolidophyceae</taxon>
        <taxon>Parmales</taxon>
        <taxon>Triparmaceae</taxon>
        <taxon>Triparma</taxon>
    </lineage>
</organism>
<evidence type="ECO:0000313" key="2">
    <source>
        <dbReference type="EMBL" id="GMH84447.1"/>
    </source>
</evidence>
<name>A0A9W7B5Y1_9STRA</name>
<evidence type="ECO:0000313" key="3">
    <source>
        <dbReference type="Proteomes" id="UP001165085"/>
    </source>
</evidence>
<comment type="caution">
    <text evidence="2">The sequence shown here is derived from an EMBL/GenBank/DDBJ whole genome shotgun (WGS) entry which is preliminary data.</text>
</comment>
<gene>
    <name evidence="2" type="ORF">TrST_g2124</name>
</gene>
<reference evidence="3" key="1">
    <citation type="journal article" date="2023" name="Commun. Biol.">
        <title>Genome analysis of Parmales, the sister group of diatoms, reveals the evolutionary specialization of diatoms from phago-mixotrophs to photoautotrophs.</title>
        <authorList>
            <person name="Ban H."/>
            <person name="Sato S."/>
            <person name="Yoshikawa S."/>
            <person name="Yamada K."/>
            <person name="Nakamura Y."/>
            <person name="Ichinomiya M."/>
            <person name="Sato N."/>
            <person name="Blanc-Mathieu R."/>
            <person name="Endo H."/>
            <person name="Kuwata A."/>
            <person name="Ogata H."/>
        </authorList>
    </citation>
    <scope>NUCLEOTIDE SEQUENCE [LARGE SCALE GENOMIC DNA]</scope>
    <source>
        <strain evidence="3">NIES 3701</strain>
    </source>
</reference>
<protein>
    <submittedName>
        <fullName evidence="2">Uncharacterized protein</fullName>
    </submittedName>
</protein>
<keyword evidence="3" id="KW-1185">Reference proteome</keyword>
<sequence length="210" mass="23644">MNDTLAQPPNTPGSTGCAKVTPKRDAAIPQRGVTVPEFLESFGPLICKLPNTSTRSCMSFWTNLIFPFIEKSGASLLSFGTSGDELDEENGLLVGDFHKSSLRLIDLEDLSFFERHAFENGGREFMELVVVQIEARLRRESVQKERENFARRAVARTIVSRLVNFESPETSLTSGTRSLGSRRSFSKAWIPSSDDKLKVPFHHVRRRRLK</sequence>
<proteinExistence type="predicted"/>
<dbReference type="Proteomes" id="UP001165085">
    <property type="component" value="Unassembled WGS sequence"/>
</dbReference>
<dbReference type="AlphaFoldDB" id="A0A9W7B5Y1"/>
<evidence type="ECO:0000256" key="1">
    <source>
        <dbReference type="SAM" id="MobiDB-lite"/>
    </source>
</evidence>